<evidence type="ECO:0000256" key="6">
    <source>
        <dbReference type="ARBA" id="ARBA00023239"/>
    </source>
</evidence>
<organism evidence="9 10">
    <name type="scientific">Sulfurospirillum cavolei</name>
    <dbReference type="NCBI Taxonomy" id="366522"/>
    <lineage>
        <taxon>Bacteria</taxon>
        <taxon>Pseudomonadati</taxon>
        <taxon>Campylobacterota</taxon>
        <taxon>Epsilonproteobacteria</taxon>
        <taxon>Campylobacterales</taxon>
        <taxon>Sulfurospirillaceae</taxon>
        <taxon>Sulfurospirillum</taxon>
    </lineage>
</organism>
<dbReference type="InterPro" id="IPR011827">
    <property type="entry name" value="LeuD_type2/HacB/DmdB"/>
</dbReference>
<keyword evidence="7" id="KW-0028">Amino-acid biosynthesis</keyword>
<dbReference type="EMBL" id="DLUG01000171">
    <property type="protein sequence ID" value="DAB36145.1"/>
    <property type="molecule type" value="Genomic_DNA"/>
</dbReference>
<protein>
    <recommendedName>
        <fullName evidence="7">3-isopropylmalate dehydratase small subunit</fullName>
        <ecNumber evidence="7">4.2.1.33</ecNumber>
    </recommendedName>
    <alternativeName>
        <fullName evidence="7">Alpha-IPM isomerase</fullName>
        <shortName evidence="7">IPMI</shortName>
    </alternativeName>
    <alternativeName>
        <fullName evidence="7">Isopropylmalate isomerase</fullName>
    </alternativeName>
</protein>
<comment type="caution">
    <text evidence="9">The sequence shown here is derived from an EMBL/GenBank/DDBJ whole genome shotgun (WGS) entry which is preliminary data.</text>
</comment>
<name>A0A2D3W8D0_9BACT</name>
<dbReference type="Pfam" id="PF00694">
    <property type="entry name" value="Aconitase_C"/>
    <property type="match status" value="1"/>
</dbReference>
<comment type="catalytic activity">
    <reaction evidence="1 7">
        <text>(2R,3S)-3-isopropylmalate = (2S)-2-isopropylmalate</text>
        <dbReference type="Rhea" id="RHEA:32287"/>
        <dbReference type="ChEBI" id="CHEBI:1178"/>
        <dbReference type="ChEBI" id="CHEBI:35121"/>
        <dbReference type="EC" id="4.2.1.33"/>
    </reaction>
</comment>
<dbReference type="UniPathway" id="UPA00048">
    <property type="reaction ID" value="UER00071"/>
</dbReference>
<dbReference type="InterPro" id="IPR050075">
    <property type="entry name" value="LeuD"/>
</dbReference>
<dbReference type="Gene3D" id="3.20.19.10">
    <property type="entry name" value="Aconitase, domain 4"/>
    <property type="match status" value="1"/>
</dbReference>
<dbReference type="Proteomes" id="UP000231638">
    <property type="component" value="Unassembled WGS sequence"/>
</dbReference>
<gene>
    <name evidence="7" type="primary">leuD</name>
    <name evidence="9" type="ORF">CFH80_06430</name>
</gene>
<evidence type="ECO:0000256" key="5">
    <source>
        <dbReference type="ARBA" id="ARBA00011271"/>
    </source>
</evidence>
<reference evidence="9 10" key="1">
    <citation type="journal article" date="2017" name="Front. Microbiol.">
        <title>Comparative Genomic Analysis of the Class Epsilonproteobacteria and Proposed Reclassification to Epsilonbacteraeota (phyl. nov.).</title>
        <authorList>
            <person name="Waite D.W."/>
            <person name="Vanwonterghem I."/>
            <person name="Rinke C."/>
            <person name="Parks D.H."/>
            <person name="Zhang Y."/>
            <person name="Takai K."/>
            <person name="Sievert S.M."/>
            <person name="Simon J."/>
            <person name="Campbell B.J."/>
            <person name="Hanson T.E."/>
            <person name="Woyke T."/>
            <person name="Klotz M.G."/>
            <person name="Hugenholtz P."/>
        </authorList>
    </citation>
    <scope>NUCLEOTIDE SEQUENCE [LARGE SCALE GENOMIC DNA]</scope>
    <source>
        <strain evidence="9">UBA11420</strain>
    </source>
</reference>
<dbReference type="GO" id="GO:0009098">
    <property type="term" value="P:L-leucine biosynthetic process"/>
    <property type="evidence" value="ECO:0007669"/>
    <property type="project" value="UniProtKB-UniRule"/>
</dbReference>
<evidence type="ECO:0000259" key="8">
    <source>
        <dbReference type="Pfam" id="PF00694"/>
    </source>
</evidence>
<evidence type="ECO:0000256" key="1">
    <source>
        <dbReference type="ARBA" id="ARBA00000491"/>
    </source>
</evidence>
<evidence type="ECO:0000256" key="4">
    <source>
        <dbReference type="ARBA" id="ARBA00009869"/>
    </source>
</evidence>
<dbReference type="AlphaFoldDB" id="A0A2D3W8D0"/>
<keyword evidence="7" id="KW-0432">Leucine biosynthesis</keyword>
<comment type="pathway">
    <text evidence="3 7">Amino-acid biosynthesis; L-leucine biosynthesis; L-leucine from 3-methyl-2-oxobutanoate: step 2/4.</text>
</comment>
<evidence type="ECO:0000256" key="2">
    <source>
        <dbReference type="ARBA" id="ARBA00002695"/>
    </source>
</evidence>
<dbReference type="PANTHER" id="PTHR43345">
    <property type="entry name" value="3-ISOPROPYLMALATE DEHYDRATASE SMALL SUBUNIT 2-RELATED-RELATED"/>
    <property type="match status" value="1"/>
</dbReference>
<feature type="domain" description="Aconitase A/isopropylmalate dehydratase small subunit swivel" evidence="8">
    <location>
        <begin position="26"/>
        <end position="102"/>
    </location>
</feature>
<dbReference type="InterPro" id="IPR033940">
    <property type="entry name" value="IPMI_Swivel"/>
</dbReference>
<sequence length="167" mass="18089">MNTNLQGRAFVFGNNVDTDQIYPGRFVQYTDVEDVAKYAMHGVDPEFIHTIKQGDIIVAGTNFGCGSSREHAAITLKAVGVGAIIAESFGRIFYRNAINLALPLIVCPHILKYVQSRDSLLVDLKSGTISNEKGILITAEPLSPYVMSILEAGGIKPLVRAQLLRGA</sequence>
<proteinExistence type="inferred from homology"/>
<evidence type="ECO:0000313" key="10">
    <source>
        <dbReference type="Proteomes" id="UP000231638"/>
    </source>
</evidence>
<evidence type="ECO:0000256" key="3">
    <source>
        <dbReference type="ARBA" id="ARBA00004729"/>
    </source>
</evidence>
<dbReference type="NCBIfam" id="TIGR02087">
    <property type="entry name" value="LEUD_arch"/>
    <property type="match status" value="1"/>
</dbReference>
<dbReference type="GO" id="GO:0003861">
    <property type="term" value="F:3-isopropylmalate dehydratase activity"/>
    <property type="evidence" value="ECO:0007669"/>
    <property type="project" value="UniProtKB-UniRule"/>
</dbReference>
<keyword evidence="7" id="KW-0100">Branched-chain amino acid biosynthesis</keyword>
<dbReference type="EC" id="4.2.1.33" evidence="7"/>
<dbReference type="CDD" id="cd01577">
    <property type="entry name" value="IPMI_Swivel"/>
    <property type="match status" value="1"/>
</dbReference>
<dbReference type="STRING" id="366522.GCA_001548055_01531"/>
<dbReference type="SUPFAM" id="SSF52016">
    <property type="entry name" value="LeuD/IlvD-like"/>
    <property type="match status" value="1"/>
</dbReference>
<evidence type="ECO:0000256" key="7">
    <source>
        <dbReference type="HAMAP-Rule" id="MF_01032"/>
    </source>
</evidence>
<keyword evidence="6 7" id="KW-0456">Lyase</keyword>
<dbReference type="InterPro" id="IPR015928">
    <property type="entry name" value="Aconitase/3IPM_dehydase_swvl"/>
</dbReference>
<accession>A0A2D3W8D0</accession>
<dbReference type="PANTHER" id="PTHR43345:SF2">
    <property type="entry name" value="3-ISOPROPYLMALATE DEHYDRATASE SMALL SUBUNIT 1"/>
    <property type="match status" value="1"/>
</dbReference>
<comment type="function">
    <text evidence="2 7">Catalyzes the isomerization between 2-isopropylmalate and 3-isopropylmalate, via the formation of 2-isopropylmaleate.</text>
</comment>
<comment type="similarity">
    <text evidence="4 7">Belongs to the LeuD family. LeuD type 2 subfamily.</text>
</comment>
<comment type="subunit">
    <text evidence="5 7">Heterodimer of LeuC and LeuD.</text>
</comment>
<dbReference type="HAMAP" id="MF_01032">
    <property type="entry name" value="LeuD_type2"/>
    <property type="match status" value="1"/>
</dbReference>
<dbReference type="InterPro" id="IPR000573">
    <property type="entry name" value="AconitaseA/IPMdHydase_ssu_swvl"/>
</dbReference>
<evidence type="ECO:0000313" key="9">
    <source>
        <dbReference type="EMBL" id="DAB36145.1"/>
    </source>
</evidence>